<accession>A0AAV5LJE9</accession>
<dbReference type="Proteomes" id="UP001054252">
    <property type="component" value="Unassembled WGS sequence"/>
</dbReference>
<dbReference type="InterPro" id="IPR004158">
    <property type="entry name" value="DUF247_pln"/>
</dbReference>
<dbReference type="PANTHER" id="PTHR31170">
    <property type="entry name" value="BNAC04G53230D PROTEIN"/>
    <property type="match status" value="1"/>
</dbReference>
<reference evidence="2 3" key="1">
    <citation type="journal article" date="2021" name="Commun. Biol.">
        <title>The genome of Shorea leprosula (Dipterocarpaceae) highlights the ecological relevance of drought in aseasonal tropical rainforests.</title>
        <authorList>
            <person name="Ng K.K.S."/>
            <person name="Kobayashi M.J."/>
            <person name="Fawcett J.A."/>
            <person name="Hatakeyama M."/>
            <person name="Paape T."/>
            <person name="Ng C.H."/>
            <person name="Ang C.C."/>
            <person name="Tnah L.H."/>
            <person name="Lee C.T."/>
            <person name="Nishiyama T."/>
            <person name="Sese J."/>
            <person name="O'Brien M.J."/>
            <person name="Copetti D."/>
            <person name="Mohd Noor M.I."/>
            <person name="Ong R.C."/>
            <person name="Putra M."/>
            <person name="Sireger I.Z."/>
            <person name="Indrioko S."/>
            <person name="Kosugi Y."/>
            <person name="Izuno A."/>
            <person name="Isagi Y."/>
            <person name="Lee S.L."/>
            <person name="Shimizu K.K."/>
        </authorList>
    </citation>
    <scope>NUCLEOTIDE SEQUENCE [LARGE SCALE GENOMIC DNA]</scope>
    <source>
        <strain evidence="2">214</strain>
    </source>
</reference>
<comment type="caution">
    <text evidence="2">The sequence shown here is derived from an EMBL/GenBank/DDBJ whole genome shotgun (WGS) entry which is preliminary data.</text>
</comment>
<keyword evidence="1" id="KW-0472">Membrane</keyword>
<proteinExistence type="predicted"/>
<gene>
    <name evidence="2" type="ORF">SLEP1_g45558</name>
</gene>
<dbReference type="AlphaFoldDB" id="A0AAV5LJE9"/>
<dbReference type="Pfam" id="PF03140">
    <property type="entry name" value="DUF247"/>
    <property type="match status" value="1"/>
</dbReference>
<dbReference type="PANTHER" id="PTHR31170:SF21">
    <property type="match status" value="1"/>
</dbReference>
<keyword evidence="3" id="KW-1185">Reference proteome</keyword>
<keyword evidence="1" id="KW-1133">Transmembrane helix</keyword>
<feature type="transmembrane region" description="Helical" evidence="1">
    <location>
        <begin position="383"/>
        <end position="404"/>
    </location>
</feature>
<sequence>MHQKISAPPRLLSLAAGKSTCCIFRVPRSLVDINGKSYQPHIVSIGPYHHGEPQLKMIEEHKWRFLGSILNRIKVKGLTLEDLLKAVESREKEARECYSENLDMGTDEFVEMLVLDGCFIIELFRKVANLVPSDPDDPIFSMGWILPLFFRDFVRIENQIPYFVLEVLFDLSKMPGEESRPTLSQLALEFFNNMILRPDENIPKFSQLKGRHLLDLVRTSFIPSETEKPYKIKTPTHIIHCISKLRRADIKLKPVKAESFLEVKFQHGVIEMPTITVDDFMTSFLLNCVAYEYCHKSSSKPFTAYAALLDCLVNTYKDVEYLSDRNIIENFYGKEEEVARFINNMGKDISFDIDQCHLWKLFSDVHYYYRNDWRVQWAGFKYAYLHAALLILVLTFLQTFYTIYQNYHHD</sequence>
<keyword evidence="1" id="KW-0812">Transmembrane</keyword>
<evidence type="ECO:0000313" key="2">
    <source>
        <dbReference type="EMBL" id="GKV37536.1"/>
    </source>
</evidence>
<evidence type="ECO:0000313" key="3">
    <source>
        <dbReference type="Proteomes" id="UP001054252"/>
    </source>
</evidence>
<dbReference type="EMBL" id="BPVZ01000123">
    <property type="protein sequence ID" value="GKV37536.1"/>
    <property type="molecule type" value="Genomic_DNA"/>
</dbReference>
<name>A0AAV5LJE9_9ROSI</name>
<protein>
    <submittedName>
        <fullName evidence="2">Uncharacterized protein</fullName>
    </submittedName>
</protein>
<organism evidence="2 3">
    <name type="scientific">Rubroshorea leprosula</name>
    <dbReference type="NCBI Taxonomy" id="152421"/>
    <lineage>
        <taxon>Eukaryota</taxon>
        <taxon>Viridiplantae</taxon>
        <taxon>Streptophyta</taxon>
        <taxon>Embryophyta</taxon>
        <taxon>Tracheophyta</taxon>
        <taxon>Spermatophyta</taxon>
        <taxon>Magnoliopsida</taxon>
        <taxon>eudicotyledons</taxon>
        <taxon>Gunneridae</taxon>
        <taxon>Pentapetalae</taxon>
        <taxon>rosids</taxon>
        <taxon>malvids</taxon>
        <taxon>Malvales</taxon>
        <taxon>Dipterocarpaceae</taxon>
        <taxon>Rubroshorea</taxon>
    </lineage>
</organism>
<evidence type="ECO:0000256" key="1">
    <source>
        <dbReference type="SAM" id="Phobius"/>
    </source>
</evidence>